<reference evidence="2 3" key="1">
    <citation type="journal article" date="2023" name="Genome Announc.">
        <title>Pan-Genome Analyses of the Genus Cohnella and Proposal of the Novel Species Cohnella silvisoli sp. nov., Isolated from Forest Soil.</title>
        <authorList>
            <person name="Wang C."/>
            <person name="Mao L."/>
            <person name="Bao G."/>
            <person name="Zhu H."/>
        </authorList>
    </citation>
    <scope>NUCLEOTIDE SEQUENCE [LARGE SCALE GENOMIC DNA]</scope>
    <source>
        <strain evidence="2 3">NL03-T5-1</strain>
    </source>
</reference>
<feature type="transmembrane region" description="Helical" evidence="1">
    <location>
        <begin position="7"/>
        <end position="25"/>
    </location>
</feature>
<dbReference type="RefSeq" id="WP_232183481.1">
    <property type="nucleotide sequence ID" value="NZ_JAIOAP010000002.1"/>
</dbReference>
<keyword evidence="1" id="KW-0812">Transmembrane</keyword>
<name>A0ABV1KP04_9BACL</name>
<feature type="transmembrane region" description="Helical" evidence="1">
    <location>
        <begin position="45"/>
        <end position="69"/>
    </location>
</feature>
<keyword evidence="1" id="KW-0472">Membrane</keyword>
<evidence type="ECO:0000256" key="1">
    <source>
        <dbReference type="SAM" id="Phobius"/>
    </source>
</evidence>
<sequence length="81" mass="8503">MRKSKFVYAGAIVASGLAGAVIGVLNLKSTAFAPSYMALLFSNNAWGFLAAMSTGFVVAFAIAAAVNLVGKRVFEVRERSK</sequence>
<dbReference type="Proteomes" id="UP001493487">
    <property type="component" value="Unassembled WGS sequence"/>
</dbReference>
<organism evidence="2 3">
    <name type="scientific">Cohnella silvisoli</name>
    <dbReference type="NCBI Taxonomy" id="2873699"/>
    <lineage>
        <taxon>Bacteria</taxon>
        <taxon>Bacillati</taxon>
        <taxon>Bacillota</taxon>
        <taxon>Bacilli</taxon>
        <taxon>Bacillales</taxon>
        <taxon>Paenibacillaceae</taxon>
        <taxon>Cohnella</taxon>
    </lineage>
</organism>
<gene>
    <name evidence="2" type="ORF">QJS35_05030</name>
</gene>
<keyword evidence="1" id="KW-1133">Transmembrane helix</keyword>
<protein>
    <submittedName>
        <fullName evidence="2">Uncharacterized protein</fullName>
    </submittedName>
</protein>
<comment type="caution">
    <text evidence="2">The sequence shown here is derived from an EMBL/GenBank/DDBJ whole genome shotgun (WGS) entry which is preliminary data.</text>
</comment>
<proteinExistence type="predicted"/>
<evidence type="ECO:0000313" key="3">
    <source>
        <dbReference type="Proteomes" id="UP001493487"/>
    </source>
</evidence>
<dbReference type="EMBL" id="JASKHM010000002">
    <property type="protein sequence ID" value="MEQ4481756.1"/>
    <property type="molecule type" value="Genomic_DNA"/>
</dbReference>
<accession>A0ABV1KP04</accession>
<keyword evidence="3" id="KW-1185">Reference proteome</keyword>
<evidence type="ECO:0000313" key="2">
    <source>
        <dbReference type="EMBL" id="MEQ4481756.1"/>
    </source>
</evidence>